<proteinExistence type="inferred from homology"/>
<dbReference type="Pfam" id="PF01051">
    <property type="entry name" value="Rep3_N"/>
    <property type="match status" value="1"/>
</dbReference>
<dbReference type="AlphaFoldDB" id="A0AA44J9W7"/>
<dbReference type="InterPro" id="IPR000525">
    <property type="entry name" value="Initiator_Rep_WH1"/>
</dbReference>
<dbReference type="InterPro" id="IPR036388">
    <property type="entry name" value="WH-like_DNA-bd_sf"/>
</dbReference>
<organism evidence="4 5">
    <name type="scientific">Agrobacterium tumefaciens</name>
    <dbReference type="NCBI Taxonomy" id="358"/>
    <lineage>
        <taxon>Bacteria</taxon>
        <taxon>Pseudomonadati</taxon>
        <taxon>Pseudomonadota</taxon>
        <taxon>Alphaproteobacteria</taxon>
        <taxon>Hyphomicrobiales</taxon>
        <taxon>Rhizobiaceae</taxon>
        <taxon>Rhizobium/Agrobacterium group</taxon>
        <taxon>Agrobacterium</taxon>
        <taxon>Agrobacterium tumefaciens complex</taxon>
    </lineage>
</organism>
<evidence type="ECO:0000313" key="4">
    <source>
        <dbReference type="EMBL" id="NTC29398.1"/>
    </source>
</evidence>
<feature type="domain" description="Initiator Rep protein WH1" evidence="3">
    <location>
        <begin position="44"/>
        <end position="173"/>
    </location>
</feature>
<dbReference type="Pfam" id="PF21205">
    <property type="entry name" value="Rep3_C"/>
    <property type="match status" value="1"/>
</dbReference>
<accession>A0AA44J9W7</accession>
<comment type="similarity">
    <text evidence="1">Belongs to the initiator RepB protein family.</text>
</comment>
<dbReference type="RefSeq" id="WP_174018958.1">
    <property type="nucleotide sequence ID" value="NZ_JAAMAW010000029.1"/>
</dbReference>
<protein>
    <submittedName>
        <fullName evidence="4">Replication initiation protein</fullName>
    </submittedName>
</protein>
<dbReference type="Gene3D" id="1.10.10.10">
    <property type="entry name" value="Winged helix-like DNA-binding domain superfamily/Winged helix DNA-binding domain"/>
    <property type="match status" value="1"/>
</dbReference>
<name>A0AA44J9W7_AGRTU</name>
<evidence type="ECO:0000313" key="5">
    <source>
        <dbReference type="Proteomes" id="UP000702952"/>
    </source>
</evidence>
<dbReference type="GO" id="GO:0003887">
    <property type="term" value="F:DNA-directed DNA polymerase activity"/>
    <property type="evidence" value="ECO:0007669"/>
    <property type="project" value="InterPro"/>
</dbReference>
<dbReference type="EMBL" id="JAAMAY010000025">
    <property type="protein sequence ID" value="NTC29398.1"/>
    <property type="molecule type" value="Genomic_DNA"/>
</dbReference>
<dbReference type="Proteomes" id="UP000702952">
    <property type="component" value="Unassembled WGS sequence"/>
</dbReference>
<gene>
    <name evidence="4" type="ORF">G6M46_14760</name>
</gene>
<feature type="region of interest" description="Disordered" evidence="2">
    <location>
        <begin position="256"/>
        <end position="279"/>
    </location>
</feature>
<comment type="caution">
    <text evidence="4">The sequence shown here is derived from an EMBL/GenBank/DDBJ whole genome shotgun (WGS) entry which is preliminary data.</text>
</comment>
<sequence>MSENAETSISKTRIKRTGELLRMETNPTIPKAVGIIQVKETTGELTGQDRKALNWLLHNAFDRISEPVVHEARISDLRQYLTNHESNDRIKEITTRLGSTILAYDYLNEDGLPEWGAGSLIHISGSAKNDKITYEFPHWLRPLLAEPAKWARLSLRIMQKFSSKYALTLYENLEANANKINSTWDISVDDFRAVLGVKEGKLKSFNDLHRRVIEPALAEINEHADFTAQYVITRRDGRRVTRIRFEITKRASRKEDEKAAQYRAKGPQPARTANAPIRSDTYEKVRRAAPGADVYAIERDWRDWIADKEAPKNPDGAFIKFAKKWYEKRQGNFLY</sequence>
<dbReference type="InterPro" id="IPR036390">
    <property type="entry name" value="WH_DNA-bd_sf"/>
</dbReference>
<evidence type="ECO:0000259" key="3">
    <source>
        <dbReference type="Pfam" id="PF01051"/>
    </source>
</evidence>
<dbReference type="SUPFAM" id="SSF46785">
    <property type="entry name" value="Winged helix' DNA-binding domain"/>
    <property type="match status" value="1"/>
</dbReference>
<evidence type="ECO:0000256" key="1">
    <source>
        <dbReference type="ARBA" id="ARBA00038283"/>
    </source>
</evidence>
<reference evidence="4" key="1">
    <citation type="journal article" date="2020" name="Science">
        <title>Unexpected conservation and global transmission of agrobacterial virulence plasmids.</title>
        <authorList>
            <person name="Weisberg A.J."/>
            <person name="Davis E.W. 2nd"/>
            <person name="Tabima J."/>
            <person name="Belcher M.S."/>
            <person name="Miller M."/>
            <person name="Kuo C.H."/>
            <person name="Loper J.E."/>
            <person name="Grunwald N.J."/>
            <person name="Putnam M.L."/>
            <person name="Chang J.H."/>
        </authorList>
    </citation>
    <scope>NUCLEOTIDE SEQUENCE</scope>
    <source>
        <strain evidence="4">17-1853-1a</strain>
    </source>
</reference>
<dbReference type="GO" id="GO:0006270">
    <property type="term" value="P:DNA replication initiation"/>
    <property type="evidence" value="ECO:0007669"/>
    <property type="project" value="InterPro"/>
</dbReference>
<evidence type="ECO:0000256" key="2">
    <source>
        <dbReference type="SAM" id="MobiDB-lite"/>
    </source>
</evidence>